<dbReference type="Gene3D" id="2.130.10.10">
    <property type="entry name" value="YVTN repeat-like/Quinoprotein amine dehydrogenase"/>
    <property type="match status" value="2"/>
</dbReference>
<feature type="compositionally biased region" description="Acidic residues" evidence="4">
    <location>
        <begin position="209"/>
        <end position="219"/>
    </location>
</feature>
<evidence type="ECO:0000256" key="4">
    <source>
        <dbReference type="SAM" id="MobiDB-lite"/>
    </source>
</evidence>
<dbReference type="Gene3D" id="2.60.200.20">
    <property type="match status" value="1"/>
</dbReference>
<comment type="caution">
    <text evidence="7">The sequence shown here is derived from an EMBL/GenBank/DDBJ whole genome shotgun (WGS) entry which is preliminary data.</text>
</comment>
<organism evidence="7 8">
    <name type="scientific">Cafeteria roenbergensis</name>
    <name type="common">Marine flagellate</name>
    <dbReference type="NCBI Taxonomy" id="33653"/>
    <lineage>
        <taxon>Eukaryota</taxon>
        <taxon>Sar</taxon>
        <taxon>Stramenopiles</taxon>
        <taxon>Bigyra</taxon>
        <taxon>Opalozoa</taxon>
        <taxon>Bicosoecida</taxon>
        <taxon>Cafeteriaceae</taxon>
        <taxon>Cafeteria</taxon>
    </lineage>
</organism>
<dbReference type="PROSITE" id="PS50006">
    <property type="entry name" value="FHA_DOMAIN"/>
    <property type="match status" value="1"/>
</dbReference>
<sequence length="951" mass="94651">MASSDALASLERPDWVAAPLPGVSWFLVEDAGPGRELRVRDVAALGKPVLTVGRSSGCDVVINSKSLSREHAAIVFGQAGLIGLADLGSKKGTKLAGSSLQPWKVSSAAGGATFTMGDCSRTFWLAETSPLAAEGSGAKPELAALSRRSQPGGGADGPTKAVSAGGEVGSAAESPGAEHGGSGAAGAAASAGLAGALEAEETGRALEADREEEDGEEEAAVPMRSADERAGAGGAQSGWAAAAELGVPVSRCSALVGHSGPVTGLVLDQAGARLTTSGADGDLRVWDFHAMDAGLESRSTVSVGEGQPIRSMAASPSGAALLVTDGTQKPRVLDREGGELTVFAAGDNYVRDVRQTKGHTAAAVCCAWSPVSETVVATAGADGAARMWDLGAAERATALKESGAGPGSRKSTFAKGKIRATMGLINPFGELYCGAVIRAAAGVQRAARGAAHGGAGGGAAAAAPAAAWAGGSSGGGDRHARLADDLDSSVRSKRGRRRHGAVAGAVAGAGAGAGGPASPSPSAAAAAAAASSGHSLAAFTGDAGGGMARPPVTSVAFAPDGRTLVLGVGVGALQLWDLRSHLTLPVSQRADAHAPGTITFAGYAPGGTGHTLATRSSGDSCVRLWDARALGRGPTLALSGVTTSGGGATVCWAGAQFGALALGTGRGAVPGAPSPVFVVNAAECEARFGELRTSSGGGGGAASLPVHQVAACSVCEWGDAGSEMVAWHAPLGQLFVGCGDGTTRGLWSEQLSRRGLRDAVGKGVRATGVVVADEASMLSSTSMPIYTPNALPMFRDETGPFAARKRGRGGGGLLEGKPAPSAYSVRHSGEPDPVAERRLAEARIGVVPTGPSPLTRTDNGAAGIMRPGKGAGGDIATDQSIAQYSRQKDLVPGGVRAQNPREELLRFAAAPKVFTKVEVPVALAEQTLEGELEAEPQSPGAEAGPKRLKRR</sequence>
<evidence type="ECO:0000313" key="6">
    <source>
        <dbReference type="EMBL" id="KAA0158940.1"/>
    </source>
</evidence>
<keyword evidence="2" id="KW-0677">Repeat</keyword>
<dbReference type="SUPFAM" id="SSF49879">
    <property type="entry name" value="SMAD/FHA domain"/>
    <property type="match status" value="1"/>
</dbReference>
<evidence type="ECO:0000256" key="1">
    <source>
        <dbReference type="ARBA" id="ARBA00022574"/>
    </source>
</evidence>
<evidence type="ECO:0000313" key="7">
    <source>
        <dbReference type="EMBL" id="KAA0177379.1"/>
    </source>
</evidence>
<feature type="repeat" description="WD" evidence="3">
    <location>
        <begin position="552"/>
        <end position="580"/>
    </location>
</feature>
<dbReference type="SMART" id="SM00240">
    <property type="entry name" value="FHA"/>
    <property type="match status" value="1"/>
</dbReference>
<dbReference type="InterPro" id="IPR051858">
    <property type="entry name" value="WD_repeat_GAD-1"/>
</dbReference>
<dbReference type="EMBL" id="VLTO01000004">
    <property type="protein sequence ID" value="KAA0177379.1"/>
    <property type="molecule type" value="Genomic_DNA"/>
</dbReference>
<dbReference type="GO" id="GO:0005634">
    <property type="term" value="C:nucleus"/>
    <property type="evidence" value="ECO:0007669"/>
    <property type="project" value="TreeGrafter"/>
</dbReference>
<dbReference type="CDD" id="cd00060">
    <property type="entry name" value="FHA"/>
    <property type="match status" value="1"/>
</dbReference>
<dbReference type="Proteomes" id="UP000325113">
    <property type="component" value="Unassembled WGS sequence"/>
</dbReference>
<dbReference type="PANTHER" id="PTHR16017:SF0">
    <property type="entry name" value="WD REPEAT-CONTAINING PROTEIN 70"/>
    <property type="match status" value="1"/>
</dbReference>
<evidence type="ECO:0000313" key="9">
    <source>
        <dbReference type="Proteomes" id="UP000325113"/>
    </source>
</evidence>
<evidence type="ECO:0000259" key="5">
    <source>
        <dbReference type="PROSITE" id="PS50006"/>
    </source>
</evidence>
<dbReference type="AlphaFoldDB" id="A0A5A8EIE0"/>
<dbReference type="GO" id="GO:0035861">
    <property type="term" value="C:site of double-strand break"/>
    <property type="evidence" value="ECO:0007669"/>
    <property type="project" value="TreeGrafter"/>
</dbReference>
<reference evidence="8 9" key="1">
    <citation type="submission" date="2019-07" db="EMBL/GenBank/DDBJ databases">
        <title>Genomes of Cafeteria roenbergensis.</title>
        <authorList>
            <person name="Fischer M.G."/>
            <person name="Hackl T."/>
            <person name="Roman M."/>
        </authorList>
    </citation>
    <scope>NUCLEOTIDE SEQUENCE [LARGE SCALE GENOMIC DNA]</scope>
    <source>
        <strain evidence="6 9">Cflag</strain>
        <strain evidence="7 8">E4-10P</strain>
    </source>
</reference>
<proteinExistence type="predicted"/>
<gene>
    <name evidence="7" type="ORF">FNF27_01157</name>
    <name evidence="6" type="ORF">FNF31_05110</name>
</gene>
<keyword evidence="1 3" id="KW-0853">WD repeat</keyword>
<dbReference type="InterPro" id="IPR008984">
    <property type="entry name" value="SMAD_FHA_dom_sf"/>
</dbReference>
<dbReference type="InterPro" id="IPR000253">
    <property type="entry name" value="FHA_dom"/>
</dbReference>
<dbReference type="InterPro" id="IPR015943">
    <property type="entry name" value="WD40/YVTN_repeat-like_dom_sf"/>
</dbReference>
<feature type="region of interest" description="Disordered" evidence="4">
    <location>
        <begin position="928"/>
        <end position="951"/>
    </location>
</feature>
<dbReference type="PANTHER" id="PTHR16017">
    <property type="entry name" value="GASTRULATION DEFECTIVE PROTEIN 1-RELATED"/>
    <property type="match status" value="1"/>
</dbReference>
<feature type="compositionally biased region" description="Low complexity" evidence="4">
    <location>
        <begin position="161"/>
        <end position="177"/>
    </location>
</feature>
<feature type="repeat" description="WD" evidence="3">
    <location>
        <begin position="356"/>
        <end position="398"/>
    </location>
</feature>
<name>A0A5A8EIE0_CAFRO</name>
<dbReference type="PROSITE" id="PS50082">
    <property type="entry name" value="WD_REPEATS_2"/>
    <property type="match status" value="3"/>
</dbReference>
<feature type="region of interest" description="Disordered" evidence="4">
    <location>
        <begin position="202"/>
        <end position="232"/>
    </location>
</feature>
<dbReference type="Pfam" id="PF00498">
    <property type="entry name" value="FHA"/>
    <property type="match status" value="1"/>
</dbReference>
<protein>
    <recommendedName>
        <fullName evidence="5">FHA domain-containing protein</fullName>
    </recommendedName>
</protein>
<dbReference type="InterPro" id="IPR019775">
    <property type="entry name" value="WD40_repeat_CS"/>
</dbReference>
<dbReference type="PROSITE" id="PS00678">
    <property type="entry name" value="WD_REPEATS_1"/>
    <property type="match status" value="1"/>
</dbReference>
<feature type="domain" description="FHA" evidence="5">
    <location>
        <begin position="50"/>
        <end position="100"/>
    </location>
</feature>
<evidence type="ECO:0000256" key="2">
    <source>
        <dbReference type="ARBA" id="ARBA00022737"/>
    </source>
</evidence>
<accession>A0A5A8EIE0</accession>
<evidence type="ECO:0000313" key="8">
    <source>
        <dbReference type="Proteomes" id="UP000322899"/>
    </source>
</evidence>
<evidence type="ECO:0000256" key="3">
    <source>
        <dbReference type="PROSITE-ProRule" id="PRU00221"/>
    </source>
</evidence>
<feature type="region of interest" description="Disordered" evidence="4">
    <location>
        <begin position="146"/>
        <end position="189"/>
    </location>
</feature>
<dbReference type="Proteomes" id="UP000322899">
    <property type="component" value="Unassembled WGS sequence"/>
</dbReference>
<dbReference type="EMBL" id="VLTM01000060">
    <property type="protein sequence ID" value="KAA0158940.1"/>
    <property type="molecule type" value="Genomic_DNA"/>
</dbReference>
<dbReference type="Pfam" id="PF00400">
    <property type="entry name" value="WD40"/>
    <property type="match status" value="2"/>
</dbReference>
<dbReference type="OrthoDB" id="10264376at2759"/>
<dbReference type="SUPFAM" id="SSF50978">
    <property type="entry name" value="WD40 repeat-like"/>
    <property type="match status" value="1"/>
</dbReference>
<feature type="repeat" description="WD" evidence="3">
    <location>
        <begin position="255"/>
        <end position="287"/>
    </location>
</feature>
<feature type="region of interest" description="Disordered" evidence="4">
    <location>
        <begin position="808"/>
        <end position="830"/>
    </location>
</feature>
<dbReference type="SMART" id="SM00320">
    <property type="entry name" value="WD40"/>
    <property type="match status" value="4"/>
</dbReference>
<dbReference type="PROSITE" id="PS50294">
    <property type="entry name" value="WD_REPEATS_REGION"/>
    <property type="match status" value="2"/>
</dbReference>
<dbReference type="InterPro" id="IPR001680">
    <property type="entry name" value="WD40_rpt"/>
</dbReference>
<dbReference type="InterPro" id="IPR036322">
    <property type="entry name" value="WD40_repeat_dom_sf"/>
</dbReference>